<dbReference type="GO" id="GO:0005737">
    <property type="term" value="C:cytoplasm"/>
    <property type="evidence" value="ECO:0007669"/>
    <property type="project" value="TreeGrafter"/>
</dbReference>
<proteinExistence type="inferred from homology"/>
<dbReference type="GO" id="GO:0006457">
    <property type="term" value="P:protein folding"/>
    <property type="evidence" value="ECO:0007669"/>
    <property type="project" value="UniProtKB-UniRule"/>
</dbReference>
<comment type="function">
    <text evidence="3">Binds specifically to cytosolic chaperonin (c-CPN) and transfers target proteins to it. Binds to nascent polypeptide chain and promotes folding in an environment in which there are many competing pathways for nonnative proteins.</text>
</comment>
<dbReference type="Gene3D" id="1.10.287.370">
    <property type="match status" value="1"/>
</dbReference>
<dbReference type="PANTHER" id="PTHR12409">
    <property type="entry name" value="PREFOLDIN SUBUNIT 3"/>
    <property type="match status" value="1"/>
</dbReference>
<dbReference type="GO" id="GO:0016272">
    <property type="term" value="C:prefoldin complex"/>
    <property type="evidence" value="ECO:0007669"/>
    <property type="project" value="UniProtKB-UniRule"/>
</dbReference>
<dbReference type="FunFam" id="1.10.287.370:FF:000001">
    <property type="entry name" value="Prefoldin subunit 3"/>
    <property type="match status" value="1"/>
</dbReference>
<sequence length="190" mass="22033">MGDNSDIVKDDCKKKSYAGIPEAEFMEDVDKYMESASVNGNAEMVLRKLDEQHSKYKFMEFNLVSKRRRLKVQIPDLEKSVDMIKLLMKQRNSTEDIKTEFLLSEQVFMKASVPPTDKVCLWLGANVMLEYTLDDAMELLNKNIDTAKRNLGYVEHDLDFLRDQFTTTEVNMARVYNWNVKKRQAAKVGS</sequence>
<dbReference type="Pfam" id="PF02996">
    <property type="entry name" value="Prefoldin"/>
    <property type="match status" value="1"/>
</dbReference>
<dbReference type="CDD" id="cd23156">
    <property type="entry name" value="Prefoldin_3"/>
    <property type="match status" value="1"/>
</dbReference>
<accession>A0A161MH09</accession>
<comment type="similarity">
    <text evidence="1 3">Belongs to the prefoldin subunit alpha family.</text>
</comment>
<comment type="subunit">
    <text evidence="3">Heterohexamer of two PFD-alpha type and four PFD-beta type subunits.</text>
</comment>
<reference evidence="4" key="1">
    <citation type="submission" date="2016-04" db="EMBL/GenBank/DDBJ databases">
        <authorList>
            <person name="Calderon-Fernandez G.M.Sr."/>
        </authorList>
    </citation>
    <scope>NUCLEOTIDE SEQUENCE</scope>
    <source>
        <strain evidence="4">Int1</strain>
        <tissue evidence="4">Integument</tissue>
    </source>
</reference>
<keyword evidence="2 3" id="KW-0143">Chaperone</keyword>
<dbReference type="GO" id="GO:0015631">
    <property type="term" value="F:tubulin binding"/>
    <property type="evidence" value="ECO:0007669"/>
    <property type="project" value="TreeGrafter"/>
</dbReference>
<dbReference type="InterPro" id="IPR009053">
    <property type="entry name" value="Prefoldin"/>
</dbReference>
<dbReference type="SUPFAM" id="SSF46579">
    <property type="entry name" value="Prefoldin"/>
    <property type="match status" value="1"/>
</dbReference>
<dbReference type="GO" id="GO:0007021">
    <property type="term" value="P:tubulin complex assembly"/>
    <property type="evidence" value="ECO:0007669"/>
    <property type="project" value="TreeGrafter"/>
</dbReference>
<dbReference type="GO" id="GO:0007017">
    <property type="term" value="P:microtubule-based process"/>
    <property type="evidence" value="ECO:0007669"/>
    <property type="project" value="TreeGrafter"/>
</dbReference>
<protein>
    <recommendedName>
        <fullName evidence="3">Prefoldin subunit 3</fullName>
    </recommendedName>
</protein>
<evidence type="ECO:0000256" key="3">
    <source>
        <dbReference type="PIRNR" id="PIRNR016396"/>
    </source>
</evidence>
<dbReference type="PANTHER" id="PTHR12409:SF0">
    <property type="entry name" value="PREFOLDIN SUBUNIT 3"/>
    <property type="match status" value="1"/>
</dbReference>
<dbReference type="PIRSF" id="PIRSF016396">
    <property type="entry name" value="Prefoldin_subunit_3"/>
    <property type="match status" value="1"/>
</dbReference>
<reference evidence="4" key="2">
    <citation type="journal article" date="2017" name="J. Med. Entomol.">
        <title>Transcriptome Analysis of the Triatoma infestans (Hemiptera: Reduviidae) Integument.</title>
        <authorList>
            <person name="Calderon-Fernandez G.M."/>
            <person name="Moriconi D.E."/>
            <person name="Dulbecco A.B."/>
            <person name="Juarez M.P."/>
        </authorList>
    </citation>
    <scope>NUCLEOTIDE SEQUENCE</scope>
    <source>
        <strain evidence="4">Int1</strain>
        <tissue evidence="4">Integument</tissue>
    </source>
</reference>
<dbReference type="EMBL" id="GEMB01002656">
    <property type="protein sequence ID" value="JAS00536.1"/>
    <property type="molecule type" value="Transcribed_RNA"/>
</dbReference>
<evidence type="ECO:0000313" key="4">
    <source>
        <dbReference type="EMBL" id="JAS00536.1"/>
    </source>
</evidence>
<dbReference type="InterPro" id="IPR016655">
    <property type="entry name" value="PFD3"/>
</dbReference>
<evidence type="ECO:0000256" key="1">
    <source>
        <dbReference type="ARBA" id="ARBA00010048"/>
    </source>
</evidence>
<name>A0A161MH09_TRIIF</name>
<organism evidence="4">
    <name type="scientific">Triatoma infestans</name>
    <name type="common">Assassin bug</name>
    <dbReference type="NCBI Taxonomy" id="30076"/>
    <lineage>
        <taxon>Eukaryota</taxon>
        <taxon>Metazoa</taxon>
        <taxon>Ecdysozoa</taxon>
        <taxon>Arthropoda</taxon>
        <taxon>Hexapoda</taxon>
        <taxon>Insecta</taxon>
        <taxon>Pterygota</taxon>
        <taxon>Neoptera</taxon>
        <taxon>Paraneoptera</taxon>
        <taxon>Hemiptera</taxon>
        <taxon>Heteroptera</taxon>
        <taxon>Panheteroptera</taxon>
        <taxon>Cimicomorpha</taxon>
        <taxon>Reduviidae</taxon>
        <taxon>Triatominae</taxon>
        <taxon>Triatoma</taxon>
    </lineage>
</organism>
<evidence type="ECO:0000256" key="2">
    <source>
        <dbReference type="ARBA" id="ARBA00023186"/>
    </source>
</evidence>
<dbReference type="AlphaFoldDB" id="A0A161MH09"/>
<dbReference type="InterPro" id="IPR004127">
    <property type="entry name" value="Prefoldin_subunit_alpha"/>
</dbReference>